<keyword evidence="3" id="KW-0732">Signal</keyword>
<feature type="region of interest" description="Disordered" evidence="1">
    <location>
        <begin position="119"/>
        <end position="146"/>
    </location>
</feature>
<feature type="transmembrane region" description="Helical" evidence="2">
    <location>
        <begin position="366"/>
        <end position="386"/>
    </location>
</feature>
<evidence type="ECO:0000256" key="1">
    <source>
        <dbReference type="SAM" id="MobiDB-lite"/>
    </source>
</evidence>
<dbReference type="VEuPathDB" id="TriTrypDB:LtaPh_1813500"/>
<dbReference type="OrthoDB" id="273060at2759"/>
<evidence type="ECO:0000256" key="2">
    <source>
        <dbReference type="SAM" id="Phobius"/>
    </source>
</evidence>
<proteinExistence type="predicted"/>
<evidence type="ECO:0000313" key="4">
    <source>
        <dbReference type="EMBL" id="GET87852.1"/>
    </source>
</evidence>
<dbReference type="Proteomes" id="UP000419144">
    <property type="component" value="Unassembled WGS sequence"/>
</dbReference>
<organism evidence="4 5">
    <name type="scientific">Leishmania tarentolae</name>
    <name type="common">Sauroleishmania tarentolae</name>
    <dbReference type="NCBI Taxonomy" id="5689"/>
    <lineage>
        <taxon>Eukaryota</taxon>
        <taxon>Discoba</taxon>
        <taxon>Euglenozoa</taxon>
        <taxon>Kinetoplastea</taxon>
        <taxon>Metakinetoplastina</taxon>
        <taxon>Trypanosomatida</taxon>
        <taxon>Trypanosomatidae</taxon>
        <taxon>Leishmaniinae</taxon>
        <taxon>Leishmania</taxon>
        <taxon>lizard Leishmania</taxon>
    </lineage>
</organism>
<keyword evidence="5" id="KW-1185">Reference proteome</keyword>
<keyword evidence="2" id="KW-0472">Membrane</keyword>
<evidence type="ECO:0000313" key="5">
    <source>
        <dbReference type="Proteomes" id="UP000419144"/>
    </source>
</evidence>
<evidence type="ECO:0000256" key="3">
    <source>
        <dbReference type="SAM" id="SignalP"/>
    </source>
</evidence>
<feature type="compositionally biased region" description="Low complexity" evidence="1">
    <location>
        <begin position="119"/>
        <end position="143"/>
    </location>
</feature>
<reference evidence="4" key="1">
    <citation type="submission" date="2019-11" db="EMBL/GenBank/DDBJ databases">
        <title>Leishmania tarentolae CDS.</title>
        <authorList>
            <person name="Goto Y."/>
            <person name="Yamagishi J."/>
        </authorList>
    </citation>
    <scope>NUCLEOTIDE SEQUENCE [LARGE SCALE GENOMIC DNA]</scope>
    <source>
        <strain evidence="4">Parrot Tar II</strain>
    </source>
</reference>
<feature type="chain" id="PRO_5024839336" description="Transmembrane protein" evidence="3">
    <location>
        <begin position="21"/>
        <end position="426"/>
    </location>
</feature>
<feature type="region of interest" description="Disordered" evidence="1">
    <location>
        <begin position="151"/>
        <end position="170"/>
    </location>
</feature>
<keyword evidence="2" id="KW-0812">Transmembrane</keyword>
<name>A0A640KEI9_LEITA</name>
<dbReference type="AlphaFoldDB" id="A0A640KEI9"/>
<gene>
    <name evidence="4" type="ORF">LtaPh_1813500</name>
</gene>
<evidence type="ECO:0008006" key="6">
    <source>
        <dbReference type="Google" id="ProtNLM"/>
    </source>
</evidence>
<dbReference type="EMBL" id="BLBS01000023">
    <property type="protein sequence ID" value="GET87852.1"/>
    <property type="molecule type" value="Genomic_DNA"/>
</dbReference>
<sequence length="426" mass="48247">MFRSCIAALFPASGVAPAAAGAARTSCVAVVCPSSPLCRSLSSTAATRAKLPLLSSSHCPPSFFGWSPAALFTSRRYQRSTPARTHTSTWQDKTHRFEKYQREQQDEALRAAQRRAKYATGASASVGTSTLSTTSFSKSASATEPLTRPSGGFWSFMRGGSEGRKTQPMNPLMHLSKWGEKSKHDPEARTAQRLLEAINGLNKRNSRRREPLTVQLSDTQRQEIVNRYASTRWYARLYAPFRSWSERRVRWGIRICNVVLVFIVSCLIVVVVASYFREMDAIAQLSPEDQRDYAYMVRGMRYSDIYKVGAEVLKREDPLEALPPAVRLHMVIEACRQKKWHELDWNVELRKMHPASPLEEWDYLHLLYWAILTIGSLTSGGGVMFSNRVLDVREVRHGSAESAEEKDRFVEMEPTSLPARKQRTFF</sequence>
<accession>A0A640KEI9</accession>
<feature type="signal peptide" evidence="3">
    <location>
        <begin position="1"/>
        <end position="20"/>
    </location>
</feature>
<keyword evidence="2" id="KW-1133">Transmembrane helix</keyword>
<feature type="transmembrane region" description="Helical" evidence="2">
    <location>
        <begin position="251"/>
        <end position="276"/>
    </location>
</feature>
<comment type="caution">
    <text evidence="4">The sequence shown here is derived from an EMBL/GenBank/DDBJ whole genome shotgun (WGS) entry which is preliminary data.</text>
</comment>
<protein>
    <recommendedName>
        <fullName evidence="6">Transmembrane protein</fullName>
    </recommendedName>
</protein>